<sequence length="398" mass="40805">MRILVAALGSPGHAFPLVPLARALHDAGHGVTFATGPDTAATIATSGVPTAIAGRPVFDAFREVMIDHGLSERPSDPETMRVVASEVFGAVMPRSVAGDLVPWLDEHRPDLVISEVGDPGAALAARTVSVPCVLHSFGRRPSPHSPMSMTMPAHLAAVADDLGSPLAEGDATGHAYLDICPPSLQEPDSTAYLKGMTELPLRPVPWNPPTSFTPRHLTGRPWVLLTLGTAFGEADVLRTALTGLRGLDVDVLVATGSVEAGELADLETAGVQVEGFVPQADLLRGEVDGVAPPALVVHHGGSGTTLSCAGAGVPQLFLPQGADQFFNAQAVTTAGAGIQLIGEGVAAAAVTAAATDLLAEGPERAAARALASEVEGLPAPAEVAADVDRWAFPRQPAM</sequence>
<dbReference type="PANTHER" id="PTHR48050">
    <property type="entry name" value="STEROL 3-BETA-GLUCOSYLTRANSFERASE"/>
    <property type="match status" value="1"/>
</dbReference>
<dbReference type="InterPro" id="IPR010610">
    <property type="entry name" value="EryCIII-like_C"/>
</dbReference>
<evidence type="ECO:0000256" key="2">
    <source>
        <dbReference type="ARBA" id="ARBA00022676"/>
    </source>
</evidence>
<dbReference type="CDD" id="cd03784">
    <property type="entry name" value="GT1_Gtf-like"/>
    <property type="match status" value="1"/>
</dbReference>
<evidence type="ECO:0000256" key="3">
    <source>
        <dbReference type="ARBA" id="ARBA00022679"/>
    </source>
</evidence>
<keyword evidence="2" id="KW-0328">Glycosyltransferase</keyword>
<reference evidence="6 7" key="1">
    <citation type="submission" date="2021-11" db="EMBL/GenBank/DDBJ databases">
        <title>Draft genome sequence of Actinomycetospora sp. SF1 isolated from the rhizosphere soil.</title>
        <authorList>
            <person name="Duangmal K."/>
            <person name="Chantavorakit T."/>
        </authorList>
    </citation>
    <scope>NUCLEOTIDE SEQUENCE [LARGE SCALE GENOMIC DNA]</scope>
    <source>
        <strain evidence="6 7">TBRC 5722</strain>
    </source>
</reference>
<dbReference type="EMBL" id="JAJNDB010000001">
    <property type="protein sequence ID" value="MCD2193827.1"/>
    <property type="molecule type" value="Genomic_DNA"/>
</dbReference>
<protein>
    <submittedName>
        <fullName evidence="6">Glycosyltransferase</fullName>
    </submittedName>
</protein>
<keyword evidence="7" id="KW-1185">Reference proteome</keyword>
<dbReference type="Pfam" id="PF21036">
    <property type="entry name" value="EryCIII-like_N"/>
    <property type="match status" value="1"/>
</dbReference>
<dbReference type="RefSeq" id="WP_230732759.1">
    <property type="nucleotide sequence ID" value="NZ_JAJNDB010000001.1"/>
</dbReference>
<name>A0ABS8P6F1_9PSEU</name>
<evidence type="ECO:0000259" key="5">
    <source>
        <dbReference type="Pfam" id="PF21036"/>
    </source>
</evidence>
<evidence type="ECO:0000256" key="1">
    <source>
        <dbReference type="ARBA" id="ARBA00006962"/>
    </source>
</evidence>
<dbReference type="Proteomes" id="UP001199469">
    <property type="component" value="Unassembled WGS sequence"/>
</dbReference>
<evidence type="ECO:0000313" key="6">
    <source>
        <dbReference type="EMBL" id="MCD2193827.1"/>
    </source>
</evidence>
<keyword evidence="3" id="KW-0808">Transferase</keyword>
<evidence type="ECO:0000313" key="7">
    <source>
        <dbReference type="Proteomes" id="UP001199469"/>
    </source>
</evidence>
<organism evidence="6 7">
    <name type="scientific">Actinomycetospora endophytica</name>
    <dbReference type="NCBI Taxonomy" id="2291215"/>
    <lineage>
        <taxon>Bacteria</taxon>
        <taxon>Bacillati</taxon>
        <taxon>Actinomycetota</taxon>
        <taxon>Actinomycetes</taxon>
        <taxon>Pseudonocardiales</taxon>
        <taxon>Pseudonocardiaceae</taxon>
        <taxon>Actinomycetospora</taxon>
    </lineage>
</organism>
<dbReference type="Pfam" id="PF06722">
    <property type="entry name" value="EryCIII-like_C"/>
    <property type="match status" value="1"/>
</dbReference>
<dbReference type="InterPro" id="IPR048284">
    <property type="entry name" value="EryCIII-like_N"/>
</dbReference>
<evidence type="ECO:0000259" key="4">
    <source>
        <dbReference type="Pfam" id="PF06722"/>
    </source>
</evidence>
<dbReference type="Gene3D" id="3.40.50.2000">
    <property type="entry name" value="Glycogen Phosphorylase B"/>
    <property type="match status" value="2"/>
</dbReference>
<dbReference type="PANTHER" id="PTHR48050:SF13">
    <property type="entry name" value="STEROL 3-BETA-GLUCOSYLTRANSFERASE UGT80A2"/>
    <property type="match status" value="1"/>
</dbReference>
<feature type="domain" description="Erythromycin biosynthesis protein CIII-like C-terminal" evidence="4">
    <location>
        <begin position="243"/>
        <end position="387"/>
    </location>
</feature>
<dbReference type="InterPro" id="IPR050426">
    <property type="entry name" value="Glycosyltransferase_28"/>
</dbReference>
<dbReference type="InterPro" id="IPR002213">
    <property type="entry name" value="UDP_glucos_trans"/>
</dbReference>
<comment type="caution">
    <text evidence="6">The sequence shown here is derived from an EMBL/GenBank/DDBJ whole genome shotgun (WGS) entry which is preliminary data.</text>
</comment>
<gene>
    <name evidence="6" type="ORF">LQ327_10615</name>
</gene>
<dbReference type="SUPFAM" id="SSF53756">
    <property type="entry name" value="UDP-Glycosyltransferase/glycogen phosphorylase"/>
    <property type="match status" value="1"/>
</dbReference>
<proteinExistence type="inferred from homology"/>
<feature type="domain" description="Erythromycin biosynthesis protein CIII-like N-terminal" evidence="5">
    <location>
        <begin position="23"/>
        <end position="211"/>
    </location>
</feature>
<comment type="similarity">
    <text evidence="1">Belongs to the glycosyltransferase 28 family.</text>
</comment>
<accession>A0ABS8P6F1</accession>